<evidence type="ECO:0000259" key="6">
    <source>
        <dbReference type="Pfam" id="PF04991"/>
    </source>
</evidence>
<dbReference type="EMBL" id="JAUEPO010000001">
    <property type="protein sequence ID" value="KAK3336230.1"/>
    <property type="molecule type" value="Genomic_DNA"/>
</dbReference>
<name>A0AAE0ML75_9PEZI</name>
<feature type="domain" description="LicD/FKTN/FKRP nucleotidyltransferase" evidence="6">
    <location>
        <begin position="225"/>
        <end position="268"/>
    </location>
</feature>
<keyword evidence="4" id="KW-0472">Membrane</keyword>
<feature type="domain" description="LicD/FKTN/FKRP nucleotidyltransferase" evidence="6">
    <location>
        <begin position="132"/>
        <end position="214"/>
    </location>
</feature>
<keyword evidence="5" id="KW-0732">Signal</keyword>
<organism evidence="7 8">
    <name type="scientific">Cercophora scortea</name>
    <dbReference type="NCBI Taxonomy" id="314031"/>
    <lineage>
        <taxon>Eukaryota</taxon>
        <taxon>Fungi</taxon>
        <taxon>Dikarya</taxon>
        <taxon>Ascomycota</taxon>
        <taxon>Pezizomycotina</taxon>
        <taxon>Sordariomycetes</taxon>
        <taxon>Sordariomycetidae</taxon>
        <taxon>Sordariales</taxon>
        <taxon>Lasiosphaeriaceae</taxon>
        <taxon>Cercophora</taxon>
    </lineage>
</organism>
<keyword evidence="3" id="KW-1133">Transmembrane helix</keyword>
<evidence type="ECO:0000256" key="4">
    <source>
        <dbReference type="ARBA" id="ARBA00023136"/>
    </source>
</evidence>
<comment type="subcellular location">
    <subcellularLocation>
        <location evidence="1">Membrane</location>
        <topology evidence="1">Single-pass membrane protein</topology>
    </subcellularLocation>
</comment>
<dbReference type="AlphaFoldDB" id="A0AAE0ML75"/>
<dbReference type="PANTHER" id="PTHR15407">
    <property type="entry name" value="FUKUTIN-RELATED"/>
    <property type="match status" value="1"/>
</dbReference>
<keyword evidence="8" id="KW-1185">Reference proteome</keyword>
<dbReference type="PANTHER" id="PTHR15407:SF32">
    <property type="entry name" value="PROTEIN (MNN4), PUTATIVE (AFU_ORTHOLOGUE AFUA_1G03790)-RELATED"/>
    <property type="match status" value="1"/>
</dbReference>
<sequence>MHLGRLLPACILTSFSLGAVLPPQIRDADSSSVRLKHLKDMSGKAGDPPEKYFHESIFHPHYDGRFAETTLDYIEQKRALKNLVQTFLATFNDLGVETWLVHGTLLGWWWNKKARRKANGCVITSFYQELTDQKIMPWDSDIDVQVSEPSIFFLGTYYNMSVFHYATPRIPEGRDYMLEVNPHYVNREQTDTMNVIDARWIDTESGLFIDITTARYNLTHPQGEGMMSCKDGHEFRDTYIFPLRTTVFEGVSAKIPYRYEALLRAEYGESALTETVFNK</sequence>
<comment type="caution">
    <text evidence="7">The sequence shown here is derived from an EMBL/GenBank/DDBJ whole genome shotgun (WGS) entry which is preliminary data.</text>
</comment>
<evidence type="ECO:0000256" key="2">
    <source>
        <dbReference type="ARBA" id="ARBA00022692"/>
    </source>
</evidence>
<proteinExistence type="predicted"/>
<evidence type="ECO:0000256" key="5">
    <source>
        <dbReference type="SAM" id="SignalP"/>
    </source>
</evidence>
<gene>
    <name evidence="7" type="ORF">B0T19DRAFT_453507</name>
</gene>
<dbReference type="InterPro" id="IPR007074">
    <property type="entry name" value="LicD/FKTN/FKRP_NTP_transf"/>
</dbReference>
<evidence type="ECO:0000256" key="3">
    <source>
        <dbReference type="ARBA" id="ARBA00022989"/>
    </source>
</evidence>
<dbReference type="GO" id="GO:0016020">
    <property type="term" value="C:membrane"/>
    <property type="evidence" value="ECO:0007669"/>
    <property type="project" value="UniProtKB-SubCell"/>
</dbReference>
<feature type="signal peptide" evidence="5">
    <location>
        <begin position="1"/>
        <end position="18"/>
    </location>
</feature>
<evidence type="ECO:0000313" key="7">
    <source>
        <dbReference type="EMBL" id="KAK3336230.1"/>
    </source>
</evidence>
<evidence type="ECO:0000313" key="8">
    <source>
        <dbReference type="Proteomes" id="UP001286456"/>
    </source>
</evidence>
<dbReference type="InterPro" id="IPR009644">
    <property type="entry name" value="FKTN/MNN4/W02B3.4-1"/>
</dbReference>
<protein>
    <submittedName>
        <fullName evidence="7">LicD family-domain-containing protein</fullName>
    </submittedName>
</protein>
<feature type="chain" id="PRO_5042149580" evidence="5">
    <location>
        <begin position="19"/>
        <end position="279"/>
    </location>
</feature>
<evidence type="ECO:0000256" key="1">
    <source>
        <dbReference type="ARBA" id="ARBA00004167"/>
    </source>
</evidence>
<dbReference type="Pfam" id="PF04991">
    <property type="entry name" value="LicD"/>
    <property type="match status" value="2"/>
</dbReference>
<dbReference type="GO" id="GO:0009100">
    <property type="term" value="P:glycoprotein metabolic process"/>
    <property type="evidence" value="ECO:0007669"/>
    <property type="project" value="UniProtKB-ARBA"/>
</dbReference>
<keyword evidence="2" id="KW-0812">Transmembrane</keyword>
<accession>A0AAE0ML75</accession>
<reference evidence="7" key="2">
    <citation type="submission" date="2023-06" db="EMBL/GenBank/DDBJ databases">
        <authorList>
            <consortium name="Lawrence Berkeley National Laboratory"/>
            <person name="Haridas S."/>
            <person name="Hensen N."/>
            <person name="Bonometti L."/>
            <person name="Westerberg I."/>
            <person name="Brannstrom I.O."/>
            <person name="Guillou S."/>
            <person name="Cros-Aarteil S."/>
            <person name="Calhoun S."/>
            <person name="Kuo A."/>
            <person name="Mondo S."/>
            <person name="Pangilinan J."/>
            <person name="Riley R."/>
            <person name="Labutti K."/>
            <person name="Andreopoulos B."/>
            <person name="Lipzen A."/>
            <person name="Chen C."/>
            <person name="Yanf M."/>
            <person name="Daum C."/>
            <person name="Ng V."/>
            <person name="Clum A."/>
            <person name="Steindorff A."/>
            <person name="Ohm R."/>
            <person name="Martin F."/>
            <person name="Silar P."/>
            <person name="Natvig D."/>
            <person name="Lalanne C."/>
            <person name="Gautier V."/>
            <person name="Ament-Velasquez S.L."/>
            <person name="Kruys A."/>
            <person name="Hutchinson M.I."/>
            <person name="Powell A.J."/>
            <person name="Barry K."/>
            <person name="Miller A.N."/>
            <person name="Grigoriev I.V."/>
            <person name="Debuchy R."/>
            <person name="Gladieux P."/>
            <person name="Thoren M.H."/>
            <person name="Johannesson H."/>
        </authorList>
    </citation>
    <scope>NUCLEOTIDE SEQUENCE</scope>
    <source>
        <strain evidence="7">SMH4131-1</strain>
    </source>
</reference>
<reference evidence="7" key="1">
    <citation type="journal article" date="2023" name="Mol. Phylogenet. Evol.">
        <title>Genome-scale phylogeny and comparative genomics of the fungal order Sordariales.</title>
        <authorList>
            <person name="Hensen N."/>
            <person name="Bonometti L."/>
            <person name="Westerberg I."/>
            <person name="Brannstrom I.O."/>
            <person name="Guillou S."/>
            <person name="Cros-Aarteil S."/>
            <person name="Calhoun S."/>
            <person name="Haridas S."/>
            <person name="Kuo A."/>
            <person name="Mondo S."/>
            <person name="Pangilinan J."/>
            <person name="Riley R."/>
            <person name="LaButti K."/>
            <person name="Andreopoulos B."/>
            <person name="Lipzen A."/>
            <person name="Chen C."/>
            <person name="Yan M."/>
            <person name="Daum C."/>
            <person name="Ng V."/>
            <person name="Clum A."/>
            <person name="Steindorff A."/>
            <person name="Ohm R.A."/>
            <person name="Martin F."/>
            <person name="Silar P."/>
            <person name="Natvig D.O."/>
            <person name="Lalanne C."/>
            <person name="Gautier V."/>
            <person name="Ament-Velasquez S.L."/>
            <person name="Kruys A."/>
            <person name="Hutchinson M.I."/>
            <person name="Powell A.J."/>
            <person name="Barry K."/>
            <person name="Miller A.N."/>
            <person name="Grigoriev I.V."/>
            <person name="Debuchy R."/>
            <person name="Gladieux P."/>
            <person name="Hiltunen Thoren M."/>
            <person name="Johannesson H."/>
        </authorList>
    </citation>
    <scope>NUCLEOTIDE SEQUENCE</scope>
    <source>
        <strain evidence="7">SMH4131-1</strain>
    </source>
</reference>
<dbReference type="Proteomes" id="UP001286456">
    <property type="component" value="Unassembled WGS sequence"/>
</dbReference>